<organism evidence="13 14">
    <name type="scientific">Prosthecobacter dejongeii</name>
    <dbReference type="NCBI Taxonomy" id="48465"/>
    <lineage>
        <taxon>Bacteria</taxon>
        <taxon>Pseudomonadati</taxon>
        <taxon>Verrucomicrobiota</taxon>
        <taxon>Verrucomicrobiia</taxon>
        <taxon>Verrucomicrobiales</taxon>
        <taxon>Verrucomicrobiaceae</taxon>
        <taxon>Prosthecobacter</taxon>
    </lineage>
</organism>
<dbReference type="Gene3D" id="2.60.40.10">
    <property type="entry name" value="Immunoglobulins"/>
    <property type="match status" value="1"/>
</dbReference>
<evidence type="ECO:0000256" key="4">
    <source>
        <dbReference type="ARBA" id="ARBA00022525"/>
    </source>
</evidence>
<feature type="compositionally biased region" description="Polar residues" evidence="11">
    <location>
        <begin position="418"/>
        <end position="428"/>
    </location>
</feature>
<dbReference type="SUPFAM" id="SSF141072">
    <property type="entry name" value="CalX-like"/>
    <property type="match status" value="3"/>
</dbReference>
<dbReference type="InterPro" id="IPR001842">
    <property type="entry name" value="Peptidase_M36"/>
</dbReference>
<feature type="domain" description="BACON" evidence="12">
    <location>
        <begin position="704"/>
        <end position="763"/>
    </location>
</feature>
<dbReference type="Pfam" id="PF02128">
    <property type="entry name" value="Peptidase_M36"/>
    <property type="match status" value="1"/>
</dbReference>
<dbReference type="GO" id="GO:0008270">
    <property type="term" value="F:zinc ion binding"/>
    <property type="evidence" value="ECO:0007669"/>
    <property type="project" value="InterPro"/>
</dbReference>
<dbReference type="GO" id="GO:0006508">
    <property type="term" value="P:proteolysis"/>
    <property type="evidence" value="ECO:0007669"/>
    <property type="project" value="UniProtKB-KW"/>
</dbReference>
<evidence type="ECO:0000313" key="14">
    <source>
        <dbReference type="Proteomes" id="UP000534294"/>
    </source>
</evidence>
<evidence type="ECO:0000256" key="8">
    <source>
        <dbReference type="ARBA" id="ARBA00022833"/>
    </source>
</evidence>
<keyword evidence="4" id="KW-0964">Secreted</keyword>
<reference evidence="13 14" key="1">
    <citation type="submission" date="2020-08" db="EMBL/GenBank/DDBJ databases">
        <title>Genomic Encyclopedia of Type Strains, Phase IV (KMG-IV): sequencing the most valuable type-strain genomes for metagenomic binning, comparative biology and taxonomic classification.</title>
        <authorList>
            <person name="Goeker M."/>
        </authorList>
    </citation>
    <scope>NUCLEOTIDE SEQUENCE [LARGE SCALE GENOMIC DNA]</scope>
    <source>
        <strain evidence="13 14">DSM 12251</strain>
    </source>
</reference>
<dbReference type="PANTHER" id="PTHR33478:SF1">
    <property type="entry name" value="EXTRACELLULAR METALLOPROTEINASE MEP"/>
    <property type="match status" value="1"/>
</dbReference>
<dbReference type="EMBL" id="JACHIF010000001">
    <property type="protein sequence ID" value="MBB5036428.1"/>
    <property type="molecule type" value="Genomic_DNA"/>
</dbReference>
<keyword evidence="7" id="KW-0378">Hydrolase</keyword>
<comment type="caution">
    <text evidence="13">The sequence shown here is derived from an EMBL/GenBank/DDBJ whole genome shotgun (WGS) entry which is preliminary data.</text>
</comment>
<comment type="subcellular location">
    <subcellularLocation>
        <location evidence="2">Secreted</location>
    </subcellularLocation>
</comment>
<evidence type="ECO:0000256" key="11">
    <source>
        <dbReference type="SAM" id="MobiDB-lite"/>
    </source>
</evidence>
<dbReference type="InterPro" id="IPR013783">
    <property type="entry name" value="Ig-like_fold"/>
</dbReference>
<evidence type="ECO:0000256" key="2">
    <source>
        <dbReference type="ARBA" id="ARBA00004613"/>
    </source>
</evidence>
<proteinExistence type="inferred from homology"/>
<dbReference type="InterPro" id="IPR050371">
    <property type="entry name" value="Fungal_virulence_M36"/>
</dbReference>
<evidence type="ECO:0000256" key="6">
    <source>
        <dbReference type="ARBA" id="ARBA00022723"/>
    </source>
</evidence>
<comment type="cofactor">
    <cofactor evidence="1">
        <name>Zn(2+)</name>
        <dbReference type="ChEBI" id="CHEBI:29105"/>
    </cofactor>
</comment>
<sequence length="2659" mass="280760">MLPTFDLRSPLVKGIELHLPLERARAVAQLKKAVPHLAVDFDPISQAPKWVASTSGFLTDGQSSLAAQDADAPIRKFIEQHHDVFGHGPEALDRARRVTDYSIPRGNSRKVVWHQQLEGIDIFEAVFQANLTASSALINVGSQFIAQPEKAAGKKDRAALLAAPPVPVAQAVAAAGQNVGEKIAETAVRPMGPPEDQPDRKQRFRAAVLTDAEARLIWVPMDATTLRLAWDVTLTSRSRGEMYRVLVDAETASVLVRHSLTAYNAEATYRVFTAESPTPFSPGHESPSSLQPAPVQRVNVTTTALSPLASPGGWIPAGSLTTSGNNTDTYVDANADNLADLPLTTGSPERVFDFPLDLTQEPWANKDASVTQLFYWTNFAHDRLYDLGFTEAAGNFQLDNFGRGGEGNDPVNAEAQDGSGTNNANFSTPVDGGRGRMQMFNWTGPSPDRDGSFEAEVVLHEYAHGLSNRLVGGPSVTISALSTRGMGEGWSDFYGMALTAEAQDNPHGNWARGGYSRYLGGDWFSENYYYGARRYSYSTDMGKNPHTFRDIDPTQVNWHPEVPRNPTFAATQDATQVHYQGTVWCVFLWELRANLILKHGFAIGNERALFLVTEGMKLCPSNPNFVQARDGILQAVWVHHAEDLGEVWTAFAKRGLGDGAMAPTSTTTTGLTESYTVPDALEISDRSGWNVMGNKGGSFTPTAQTLTLRNDGAEPLSWTASSDAAWMSCSPSGGSLQPGAQTVVTVQFQAGAQKAGFHSSQVVFQNSATGFKQPIGVRLYIAPPVVHSFTLDEAPAGWTTTGEWVHGVPGGNGGQATGGSGYADPAAGATGSQVYGVNLSGNPTSTPSGPFYLTSAALDFTAYKNTRLRFQRWLNTPGLTNNRITLEVRRLDGPWREVFVNDSNPTLDDHWQLMDYDISTVVDGHPGVQVRWSYQPLTNAGNYSGWNVDDIQFLAEPQTEFTLELAAAVAENAAPITGTVRLDAPRSHAMSVTLTSSDATAALVPTTLLLPAGQVSQTFSLQPVDDALLDGTQTVRITASASGIAPGVATVAVTDNESATLTLTLPSLITEGNAVLSGQLQVSSPPAREVQVMLACDHASLSVPAVVTLPAGSTAPVSWTMAMPDNAVAEGTRAVTVTATVPGWVSASAVTQLVDDDAPAILLTGPSFTREGDSSVVLTATVNTVQVSDRVLLLTNSDASELDMPSSVMIPAGQSQVQFSMTGVDDALRDGTQQVVIAASAVGYASATRTVTVADNEVDHYTFGPIGSTQKRNKPFTVSLTAFDMNGEVISNHRGDIAFSTDSAVGAVPFSVATWTDFSHGVATASIAVSATTSSMTFTATDAHGRTGTSLPFAVDAVQHDGFVWTDLPTQTPTDAPITGTVTAVDDVGQTVSSYAEPTLVDTWMATLTQTVGSTTTATNTSRVYNTTARDSRVQILYTAEELGAFARWLGRLDFSRYQDSGQTLGQFTLRLKHTHRDSLAGATWEEGGWTTVFSAATFAVNATNPAFQRPFFYNGIQNLMVDISFRNAVPTAAPTVRCSTTAPARMLSGTSDGQHGDPLAWTQTTGPVAVISDELPTLLHYELKNVGPIVNSPLSFSVGSAGVQAFMPVSPTNTLWLRAQAPSGVVGFSPPIFTTSPSLVTGSDLVLFEGFESGLLGPQWSTADSSPTARAQVVSGYTPKSGSYHLLLDAPTSSTGTFVRNSPTLTVNLAGRSHVSVEWYAKEYSDDNHPASPMGPLGTFGSTANFDGVAISQDGVTWHEISSFVSLSSSYASTATRVYLDPILQHLGWSYNATFKIRFSQYDDQSATSDGIALDSIAIRANPTSAIGFALPATMMEGSLNVPVQVSLASPVLFNTTVTFTCNARARLSLPSSVTIPAGQTSATILISAPQNQIADLGKAVIITAAATAKPTSYNHIRVLDDEVTSLNLSLPVSVMEGNPTATATVQMSSFLANPIPVYLSSASPDQVRVHSSVATIPAGQNSTSFPISAVDDVFLDGAQEISLTASANGMQAVTATLSVLDNESAQIVMTEPDPLREGGVASEVTLTLSGPRSEDTVVELSSSDTSAATVPPIVILPAGEMSVSFEVAPVDDALRDGEQTALIRVSSAGLLGGSVAVQVLDDEPAHIAVSPIASPQVQGRPIQLSLTAKDETGALIPYHGTALLTARSGSYPLPVTPAAPITFVQGTWVGAVSLGEARGSVVLVITTPGGLVSISPPFDVNPTTIPEGLVVPVPALNPEPLFTSGLANQILWPAVPTGVEIQVEAALDAAFTQSQIGTWVPGVGYTFSGLVDGQTYHYRARSRVATSTVTPQTWQQTVTAGEVTWSSSEIGSASAGTFESLIIQPTSLYRWGTLLFSPDQPAQTTVMVDVLAPSGQVLATAVPSGTDLHALTGGADIPAIRLRARLTSTVTGGAAGALSWSVSHLPLPTFVYSAPSASVASTQDSTPPALALLTPVIRCLSRTSADISGTAADAGSGLASVSINGQPVASANGYASWHQSLTGLQDGANVFTLTATDRASPPNTTTVISRIYRIANPAGDNNRNGIADLLDHALGIPPAVTQGPAMLPHASRGRSLTTGETYLLLNYRRHIERSGLHYIIETSENLTHWDSSGQDVVEESVTPNDDGLTETVQVRVTPELGHQRAKFVRVQVGLDSN</sequence>
<name>A0A7W7YHR2_9BACT</name>
<evidence type="ECO:0000256" key="7">
    <source>
        <dbReference type="ARBA" id="ARBA00022801"/>
    </source>
</evidence>
<keyword evidence="6" id="KW-0479">Metal-binding</keyword>
<dbReference type="SUPFAM" id="SSF55486">
    <property type="entry name" value="Metalloproteases ('zincins'), catalytic domain"/>
    <property type="match status" value="1"/>
</dbReference>
<keyword evidence="14" id="KW-1185">Reference proteome</keyword>
<evidence type="ECO:0000256" key="1">
    <source>
        <dbReference type="ARBA" id="ARBA00001947"/>
    </source>
</evidence>
<dbReference type="Gene3D" id="1.10.390.10">
    <property type="entry name" value="Neutral Protease Domain 2"/>
    <property type="match status" value="1"/>
</dbReference>
<protein>
    <recommendedName>
        <fullName evidence="12">BACON domain-containing protein</fullName>
    </recommendedName>
</protein>
<evidence type="ECO:0000256" key="10">
    <source>
        <dbReference type="ARBA" id="ARBA00023145"/>
    </source>
</evidence>
<gene>
    <name evidence="13" type="ORF">HNQ64_000662</name>
</gene>
<dbReference type="Gene3D" id="2.60.40.2030">
    <property type="match status" value="1"/>
</dbReference>
<evidence type="ECO:0000256" key="9">
    <source>
        <dbReference type="ARBA" id="ARBA00023049"/>
    </source>
</evidence>
<evidence type="ECO:0000256" key="3">
    <source>
        <dbReference type="ARBA" id="ARBA00006006"/>
    </source>
</evidence>
<dbReference type="GO" id="GO:0005615">
    <property type="term" value="C:extracellular space"/>
    <property type="evidence" value="ECO:0007669"/>
    <property type="project" value="InterPro"/>
</dbReference>
<keyword evidence="10" id="KW-0865">Zymogen</keyword>
<keyword evidence="5" id="KW-0645">Protease</keyword>
<keyword evidence="9" id="KW-0482">Metalloprotease</keyword>
<dbReference type="GO" id="GO:0004222">
    <property type="term" value="F:metalloendopeptidase activity"/>
    <property type="evidence" value="ECO:0007669"/>
    <property type="project" value="InterPro"/>
</dbReference>
<dbReference type="Proteomes" id="UP000534294">
    <property type="component" value="Unassembled WGS sequence"/>
</dbReference>
<dbReference type="PANTHER" id="PTHR33478">
    <property type="entry name" value="EXTRACELLULAR METALLOPROTEINASE MEP"/>
    <property type="match status" value="1"/>
</dbReference>
<dbReference type="InterPro" id="IPR038081">
    <property type="entry name" value="CalX-like_sf"/>
</dbReference>
<dbReference type="Gene3D" id="3.10.170.10">
    <property type="match status" value="1"/>
</dbReference>
<dbReference type="CDD" id="cd09596">
    <property type="entry name" value="M36"/>
    <property type="match status" value="1"/>
</dbReference>
<accession>A0A7W7YHR2</accession>
<evidence type="ECO:0000259" key="12">
    <source>
        <dbReference type="Pfam" id="PF19190"/>
    </source>
</evidence>
<dbReference type="RefSeq" id="WP_184205302.1">
    <property type="nucleotide sequence ID" value="NZ_JACHIF010000001.1"/>
</dbReference>
<dbReference type="InterPro" id="IPR024361">
    <property type="entry name" value="BACON"/>
</dbReference>
<evidence type="ECO:0000256" key="5">
    <source>
        <dbReference type="ARBA" id="ARBA00022670"/>
    </source>
</evidence>
<dbReference type="Pfam" id="PF19190">
    <property type="entry name" value="BACON_2"/>
    <property type="match status" value="1"/>
</dbReference>
<dbReference type="InterPro" id="IPR027268">
    <property type="entry name" value="Peptidase_M4/M1_CTD_sf"/>
</dbReference>
<comment type="similarity">
    <text evidence="3">Belongs to the peptidase M36 family.</text>
</comment>
<dbReference type="PRINTS" id="PR00999">
    <property type="entry name" value="FUNGALYSIN"/>
</dbReference>
<keyword evidence="8" id="KW-0862">Zinc</keyword>
<evidence type="ECO:0000313" key="13">
    <source>
        <dbReference type="EMBL" id="MBB5036428.1"/>
    </source>
</evidence>
<feature type="region of interest" description="Disordered" evidence="11">
    <location>
        <begin position="403"/>
        <end position="430"/>
    </location>
</feature>